<dbReference type="Proteomes" id="UP000199496">
    <property type="component" value="Unassembled WGS sequence"/>
</dbReference>
<accession>A0A1H9B367</accession>
<dbReference type="STRING" id="867345.SAMN05421693_10787"/>
<dbReference type="Pfam" id="PF13501">
    <property type="entry name" value="SoxY"/>
    <property type="match status" value="1"/>
</dbReference>
<gene>
    <name evidence="2" type="ORF">SAMN05421693_10787</name>
</gene>
<dbReference type="PROSITE" id="PS51318">
    <property type="entry name" value="TAT"/>
    <property type="match status" value="1"/>
</dbReference>
<name>A0A1H9B367_9GAMM</name>
<protein>
    <submittedName>
        <fullName evidence="2">Sulfur-oxidizing protein SoxY</fullName>
    </submittedName>
</protein>
<reference evidence="2 3" key="1">
    <citation type="submission" date="2016-10" db="EMBL/GenBank/DDBJ databases">
        <authorList>
            <person name="de Groot N.N."/>
        </authorList>
    </citation>
    <scope>NUCLEOTIDE SEQUENCE [LARGE SCALE GENOMIC DNA]</scope>
    <source>
        <strain evidence="2 3">B7-7</strain>
    </source>
</reference>
<dbReference type="InterPro" id="IPR006311">
    <property type="entry name" value="TAT_signal"/>
</dbReference>
<keyword evidence="3" id="KW-1185">Reference proteome</keyword>
<organism evidence="2 3">
    <name type="scientific">Ectothiorhodospira magna</name>
    <dbReference type="NCBI Taxonomy" id="867345"/>
    <lineage>
        <taxon>Bacteria</taxon>
        <taxon>Pseudomonadati</taxon>
        <taxon>Pseudomonadota</taxon>
        <taxon>Gammaproteobacteria</taxon>
        <taxon>Chromatiales</taxon>
        <taxon>Ectothiorhodospiraceae</taxon>
        <taxon>Ectothiorhodospira</taxon>
    </lineage>
</organism>
<dbReference type="InterPro" id="IPR016568">
    <property type="entry name" value="Sulphur_oxidation_SoxY"/>
</dbReference>
<dbReference type="OrthoDB" id="9798154at2"/>
<sequence length="156" mass="16008">MDSKRRVFLKGTLAAGTVGVAVGTGLLTPAIALADRPKTAFETTTIEDAIRAALGAGNPQDSDQITIDTQDVAENGAVVPITVTSSLPGVTHIAILTGANPFPLVASYTLGENTKAFVATRIKMGETSDIIAVVKANGRLYSARQKVRVTLGGCGA</sequence>
<dbReference type="EMBL" id="FOFO01000007">
    <property type="protein sequence ID" value="SEP83394.1"/>
    <property type="molecule type" value="Genomic_DNA"/>
</dbReference>
<dbReference type="PIRSF" id="PIRSF010312">
    <property type="entry name" value="Sulphur_oxidation_SoxY"/>
    <property type="match status" value="1"/>
</dbReference>
<dbReference type="InterPro" id="IPR038162">
    <property type="entry name" value="SoxY_sf"/>
</dbReference>
<dbReference type="AlphaFoldDB" id="A0A1H9B367"/>
<evidence type="ECO:0000313" key="2">
    <source>
        <dbReference type="EMBL" id="SEP83394.1"/>
    </source>
</evidence>
<feature type="domain" description="Ig-like SoxY" evidence="1">
    <location>
        <begin position="51"/>
        <end position="154"/>
    </location>
</feature>
<proteinExistence type="predicted"/>
<dbReference type="InterPro" id="IPR032711">
    <property type="entry name" value="SoxY"/>
</dbReference>
<dbReference type="NCBIfam" id="TIGR04488">
    <property type="entry name" value="SoxY_true_GGCGG"/>
    <property type="match status" value="1"/>
</dbReference>
<evidence type="ECO:0000259" key="1">
    <source>
        <dbReference type="Pfam" id="PF13501"/>
    </source>
</evidence>
<evidence type="ECO:0000313" key="3">
    <source>
        <dbReference type="Proteomes" id="UP000199496"/>
    </source>
</evidence>
<dbReference type="Gene3D" id="2.60.40.2470">
    <property type="entry name" value="SoxY domain"/>
    <property type="match status" value="1"/>
</dbReference>
<dbReference type="RefSeq" id="WP_090204821.1">
    <property type="nucleotide sequence ID" value="NZ_FOFO01000007.1"/>
</dbReference>